<dbReference type="Gene3D" id="1.10.10.10">
    <property type="entry name" value="Winged helix-like DNA-binding domain superfamily/Winged helix DNA-binding domain"/>
    <property type="match status" value="1"/>
</dbReference>
<dbReference type="RefSeq" id="WP_382386742.1">
    <property type="nucleotide sequence ID" value="NZ_JBHLWI010000013.1"/>
</dbReference>
<feature type="repeat" description="TPR" evidence="4">
    <location>
        <begin position="135"/>
        <end position="168"/>
    </location>
</feature>
<evidence type="ECO:0000256" key="1">
    <source>
        <dbReference type="ARBA" id="ARBA00023015"/>
    </source>
</evidence>
<dbReference type="SMART" id="SM00421">
    <property type="entry name" value="HTH_LUXR"/>
    <property type="match status" value="1"/>
</dbReference>
<reference evidence="7 8" key="1">
    <citation type="submission" date="2024-09" db="EMBL/GenBank/DDBJ databases">
        <authorList>
            <person name="Sun Q."/>
            <person name="Mori K."/>
        </authorList>
    </citation>
    <scope>NUCLEOTIDE SEQUENCE [LARGE SCALE GENOMIC DNA]</scope>
    <source>
        <strain evidence="7 8">CCM 7650</strain>
    </source>
</reference>
<keyword evidence="4" id="KW-0802">TPR repeat</keyword>
<dbReference type="PANTHER" id="PTHR44688">
    <property type="entry name" value="DNA-BINDING TRANSCRIPTIONAL ACTIVATOR DEVR_DOSR"/>
    <property type="match status" value="1"/>
</dbReference>
<dbReference type="EMBL" id="JBHLWI010000013">
    <property type="protein sequence ID" value="MFC0262300.1"/>
    <property type="molecule type" value="Genomic_DNA"/>
</dbReference>
<protein>
    <submittedName>
        <fullName evidence="7">Tetratricopeptide repeat protein</fullName>
    </submittedName>
</protein>
<gene>
    <name evidence="7" type="ORF">ACFFIP_06360</name>
</gene>
<proteinExistence type="predicted"/>
<evidence type="ECO:0000313" key="8">
    <source>
        <dbReference type="Proteomes" id="UP001589797"/>
    </source>
</evidence>
<feature type="transmembrane region" description="Helical" evidence="5">
    <location>
        <begin position="409"/>
        <end position="429"/>
    </location>
</feature>
<keyword evidence="5" id="KW-1133">Transmembrane helix</keyword>
<name>A0ABV6FR13_9BACT</name>
<dbReference type="SUPFAM" id="SSF48452">
    <property type="entry name" value="TPR-like"/>
    <property type="match status" value="2"/>
</dbReference>
<feature type="repeat" description="TPR" evidence="4">
    <location>
        <begin position="175"/>
        <end position="208"/>
    </location>
</feature>
<organism evidence="7 8">
    <name type="scientific">Fontibacter flavus</name>
    <dbReference type="NCBI Taxonomy" id="654838"/>
    <lineage>
        <taxon>Bacteria</taxon>
        <taxon>Pseudomonadati</taxon>
        <taxon>Bacteroidota</taxon>
        <taxon>Cytophagia</taxon>
        <taxon>Cytophagales</taxon>
        <taxon>Cyclobacteriaceae</taxon>
        <taxon>Fontibacter</taxon>
    </lineage>
</organism>
<dbReference type="Gene3D" id="1.25.40.10">
    <property type="entry name" value="Tetratricopeptide repeat domain"/>
    <property type="match status" value="1"/>
</dbReference>
<dbReference type="PROSITE" id="PS50005">
    <property type="entry name" value="TPR"/>
    <property type="match status" value="2"/>
</dbReference>
<keyword evidence="1" id="KW-0805">Transcription regulation</keyword>
<dbReference type="PANTHER" id="PTHR44688:SF16">
    <property type="entry name" value="DNA-BINDING TRANSCRIPTIONAL ACTIVATOR DEVR_DOSR"/>
    <property type="match status" value="1"/>
</dbReference>
<evidence type="ECO:0000256" key="3">
    <source>
        <dbReference type="ARBA" id="ARBA00023163"/>
    </source>
</evidence>
<dbReference type="CDD" id="cd06170">
    <property type="entry name" value="LuxR_C_like"/>
    <property type="match status" value="1"/>
</dbReference>
<dbReference type="InterPro" id="IPR019734">
    <property type="entry name" value="TPR_rpt"/>
</dbReference>
<evidence type="ECO:0000259" key="6">
    <source>
        <dbReference type="PROSITE" id="PS50043"/>
    </source>
</evidence>
<dbReference type="PROSITE" id="PS00622">
    <property type="entry name" value="HTH_LUXR_1"/>
    <property type="match status" value="1"/>
</dbReference>
<keyword evidence="2" id="KW-0238">DNA-binding</keyword>
<dbReference type="SMART" id="SM00028">
    <property type="entry name" value="TPR"/>
    <property type="match status" value="5"/>
</dbReference>
<dbReference type="Proteomes" id="UP001589797">
    <property type="component" value="Unassembled WGS sequence"/>
</dbReference>
<dbReference type="InterPro" id="IPR011990">
    <property type="entry name" value="TPR-like_helical_dom_sf"/>
</dbReference>
<keyword evidence="8" id="KW-1185">Reference proteome</keyword>
<dbReference type="SUPFAM" id="SSF46894">
    <property type="entry name" value="C-terminal effector domain of the bipartite response regulators"/>
    <property type="match status" value="1"/>
</dbReference>
<evidence type="ECO:0000313" key="7">
    <source>
        <dbReference type="EMBL" id="MFC0262300.1"/>
    </source>
</evidence>
<keyword evidence="3" id="KW-0804">Transcription</keyword>
<dbReference type="InterPro" id="IPR016032">
    <property type="entry name" value="Sig_transdc_resp-reg_C-effctor"/>
</dbReference>
<evidence type="ECO:0000256" key="5">
    <source>
        <dbReference type="SAM" id="Phobius"/>
    </source>
</evidence>
<dbReference type="PRINTS" id="PR00038">
    <property type="entry name" value="HTHLUXR"/>
</dbReference>
<feature type="domain" description="HTH luxR-type" evidence="6">
    <location>
        <begin position="457"/>
        <end position="521"/>
    </location>
</feature>
<dbReference type="PROSITE" id="PS50043">
    <property type="entry name" value="HTH_LUXR_2"/>
    <property type="match status" value="1"/>
</dbReference>
<evidence type="ECO:0000256" key="2">
    <source>
        <dbReference type="ARBA" id="ARBA00023125"/>
    </source>
</evidence>
<accession>A0ABV6FR13</accession>
<keyword evidence="5" id="KW-0812">Transmembrane</keyword>
<dbReference type="Pfam" id="PF13424">
    <property type="entry name" value="TPR_12"/>
    <property type="match status" value="1"/>
</dbReference>
<evidence type="ECO:0000256" key="4">
    <source>
        <dbReference type="PROSITE-ProRule" id="PRU00339"/>
    </source>
</evidence>
<dbReference type="Pfam" id="PF00196">
    <property type="entry name" value="GerE"/>
    <property type="match status" value="1"/>
</dbReference>
<keyword evidence="5" id="KW-0472">Membrane</keyword>
<dbReference type="InterPro" id="IPR036388">
    <property type="entry name" value="WH-like_DNA-bd_sf"/>
</dbReference>
<comment type="caution">
    <text evidence="7">The sequence shown here is derived from an EMBL/GenBank/DDBJ whole genome shotgun (WGS) entry which is preliminary data.</text>
</comment>
<dbReference type="InterPro" id="IPR000792">
    <property type="entry name" value="Tscrpt_reg_LuxR_C"/>
</dbReference>
<sequence length="521" mass="60738">MKSFILIWNIVTDGISNRLLLTLFIFALFQLKTYPQDEIPPLLEKLKEGNMDTTQVWVYRDLAYYYLEKNLDSSLYYSDLGISLAHELHFTQGEIWNLYQKALAEEFLDRFDSSIFSLQKALSIAGDHADTLSMAKLTNALGVTQHYQGNFKEALDYYHNALSLAEIINYHEGAAQSLNNLGIIYRQRRNFRKALDIYQQSMEIKIMEKDTVGIINTRYNLGLLHSYLNDFEKSLLEFSLAEKMARTRKQSHHLAEIKIGQGMAMYNLDNHEEAKNYFEEGLKQLGEDKIYEKIAALTYLGILKVRSGDQDDGMRNLTLAHSMVEQSDRIELKRQVIKEMAIAYEILNQPEKSIAFWKAYNILNDSINNEQRHWAFEEMQARFDAIEKDKKIQMQEMALIKEKQQRKKVGILLSSTFFLTLSTLFFFVYKWRKNHQDKVLSTPKNSEAELIDFEKINLKILSPLTNREQEIILLVELGMTNQEIAKALFVSENTIKTHLKNIFSKTQAINRTDLIHKLRSF</sequence>
<dbReference type="Pfam" id="PF13181">
    <property type="entry name" value="TPR_8"/>
    <property type="match status" value="1"/>
</dbReference>